<dbReference type="EMBL" id="LWLN01000001">
    <property type="protein sequence ID" value="OLZ40206.1"/>
    <property type="molecule type" value="Genomic_DNA"/>
</dbReference>
<feature type="transmembrane region" description="Helical" evidence="2">
    <location>
        <begin position="12"/>
        <end position="32"/>
    </location>
</feature>
<feature type="region of interest" description="Disordered" evidence="1">
    <location>
        <begin position="67"/>
        <end position="93"/>
    </location>
</feature>
<dbReference type="Proteomes" id="UP000189370">
    <property type="component" value="Unassembled WGS sequence"/>
</dbReference>
<dbReference type="AlphaFoldDB" id="A0A1S8AUB5"/>
<keyword evidence="2" id="KW-0472">Membrane</keyword>
<accession>A0A1S8AUB5</accession>
<evidence type="ECO:0000256" key="2">
    <source>
        <dbReference type="SAM" id="Phobius"/>
    </source>
</evidence>
<dbReference type="InterPro" id="IPR021309">
    <property type="entry name" value="YgaP-like_TM"/>
</dbReference>
<keyword evidence="2" id="KW-1133">Transmembrane helix</keyword>
<comment type="caution">
    <text evidence="4">The sequence shown here is derived from an EMBL/GenBank/DDBJ whole genome shotgun (WGS) entry which is preliminary data.</text>
</comment>
<organism evidence="4 5">
    <name type="scientific">Natrinema saccharevitans</name>
    <dbReference type="NCBI Taxonomy" id="301967"/>
    <lineage>
        <taxon>Archaea</taxon>
        <taxon>Methanobacteriati</taxon>
        <taxon>Methanobacteriota</taxon>
        <taxon>Stenosarchaea group</taxon>
        <taxon>Halobacteria</taxon>
        <taxon>Halobacteriales</taxon>
        <taxon>Natrialbaceae</taxon>
        <taxon>Natrinema</taxon>
    </lineage>
</organism>
<sequence>MEKNVGGYDRRTRLLVGPVLLVVGIAALAGLFSIAAGTLGIVLAGLALVVGAVLTITARTQQCPMNSMLGRNTYRERPRSETETDDRQAGRPS</sequence>
<gene>
    <name evidence="4" type="ORF">A6E15_04060</name>
</gene>
<name>A0A1S8AUB5_9EURY</name>
<evidence type="ECO:0000313" key="4">
    <source>
        <dbReference type="EMBL" id="OLZ40206.1"/>
    </source>
</evidence>
<protein>
    <recommendedName>
        <fullName evidence="3">Inner membrane protein YgaP-like transmembrane domain-containing protein</fullName>
    </recommendedName>
</protein>
<keyword evidence="5" id="KW-1185">Reference proteome</keyword>
<feature type="domain" description="Inner membrane protein YgaP-like transmembrane" evidence="3">
    <location>
        <begin position="1"/>
        <end position="76"/>
    </location>
</feature>
<feature type="compositionally biased region" description="Basic and acidic residues" evidence="1">
    <location>
        <begin position="73"/>
        <end position="93"/>
    </location>
</feature>
<evidence type="ECO:0000259" key="3">
    <source>
        <dbReference type="Pfam" id="PF11127"/>
    </source>
</evidence>
<dbReference type="RefSeq" id="WP_076143953.1">
    <property type="nucleotide sequence ID" value="NZ_LWLN01000001.1"/>
</dbReference>
<dbReference type="Pfam" id="PF11127">
    <property type="entry name" value="YgaP-like_TM"/>
    <property type="match status" value="1"/>
</dbReference>
<keyword evidence="2" id="KW-0812">Transmembrane</keyword>
<evidence type="ECO:0000313" key="5">
    <source>
        <dbReference type="Proteomes" id="UP000189370"/>
    </source>
</evidence>
<feature type="transmembrane region" description="Helical" evidence="2">
    <location>
        <begin position="38"/>
        <end position="58"/>
    </location>
</feature>
<dbReference type="OrthoDB" id="100832at2157"/>
<proteinExistence type="predicted"/>
<reference evidence="5" key="1">
    <citation type="submission" date="2016-04" db="EMBL/GenBank/DDBJ databases">
        <authorList>
            <person name="Chen S.-C."/>
            <person name="Lai M.-C."/>
        </authorList>
    </citation>
    <scope>NUCLEOTIDE SEQUENCE [LARGE SCALE GENOMIC DNA]</scope>
    <source>
        <strain evidence="5">AB14</strain>
    </source>
</reference>
<evidence type="ECO:0000256" key="1">
    <source>
        <dbReference type="SAM" id="MobiDB-lite"/>
    </source>
</evidence>